<dbReference type="Gene3D" id="3.60.20.10">
    <property type="entry name" value="Glutamine Phosphoribosylpyrophosphate, subunit 1, domain 1"/>
    <property type="match status" value="1"/>
</dbReference>
<sequence>MDSLFAGFDHSTPHVNSILKEENLSTNAINSFDGMQFAMPPVGQPSSLLKEWTDDTEGSMKVKIAHGTTTLAFKFKGGVMVCVDSRATGGAAI</sequence>
<evidence type="ECO:0000313" key="1">
    <source>
        <dbReference type="EMBL" id="KNC71473.1"/>
    </source>
</evidence>
<dbReference type="eggNOG" id="KOG0175">
    <property type="taxonomic scope" value="Eukaryota"/>
</dbReference>
<accession>A0A0L0F5N0</accession>
<dbReference type="Proteomes" id="UP000054560">
    <property type="component" value="Unassembled WGS sequence"/>
</dbReference>
<evidence type="ECO:0000313" key="2">
    <source>
        <dbReference type="Proteomes" id="UP000054560"/>
    </source>
</evidence>
<dbReference type="AlphaFoldDB" id="A0A0L0F5N0"/>
<protein>
    <recommendedName>
        <fullName evidence="3">Proteasome subunit beta type-5</fullName>
    </recommendedName>
</protein>
<dbReference type="EMBL" id="KQ248742">
    <property type="protein sequence ID" value="KNC71473.1"/>
    <property type="molecule type" value="Genomic_DNA"/>
</dbReference>
<keyword evidence="2" id="KW-1185">Reference proteome</keyword>
<feature type="non-terminal residue" evidence="1">
    <location>
        <position position="93"/>
    </location>
</feature>
<gene>
    <name evidence="1" type="ORF">SARC_15987</name>
</gene>
<dbReference type="GeneID" id="25916491"/>
<name>A0A0L0F5N0_9EUKA</name>
<dbReference type="InterPro" id="IPR029055">
    <property type="entry name" value="Ntn_hydrolases_N"/>
</dbReference>
<dbReference type="SUPFAM" id="SSF56235">
    <property type="entry name" value="N-terminal nucleophile aminohydrolases (Ntn hydrolases)"/>
    <property type="match status" value="1"/>
</dbReference>
<proteinExistence type="predicted"/>
<dbReference type="RefSeq" id="XP_014145375.1">
    <property type="nucleotide sequence ID" value="XM_014289900.1"/>
</dbReference>
<dbReference type="OrthoDB" id="37597at2759"/>
<organism evidence="1 2">
    <name type="scientific">Sphaeroforma arctica JP610</name>
    <dbReference type="NCBI Taxonomy" id="667725"/>
    <lineage>
        <taxon>Eukaryota</taxon>
        <taxon>Ichthyosporea</taxon>
        <taxon>Ichthyophonida</taxon>
        <taxon>Sphaeroforma</taxon>
    </lineage>
</organism>
<evidence type="ECO:0008006" key="3">
    <source>
        <dbReference type="Google" id="ProtNLM"/>
    </source>
</evidence>
<reference evidence="1 2" key="1">
    <citation type="submission" date="2011-02" db="EMBL/GenBank/DDBJ databases">
        <title>The Genome Sequence of Sphaeroforma arctica JP610.</title>
        <authorList>
            <consortium name="The Broad Institute Genome Sequencing Platform"/>
            <person name="Russ C."/>
            <person name="Cuomo C."/>
            <person name="Young S.K."/>
            <person name="Zeng Q."/>
            <person name="Gargeya S."/>
            <person name="Alvarado L."/>
            <person name="Berlin A."/>
            <person name="Chapman S.B."/>
            <person name="Chen Z."/>
            <person name="Freedman E."/>
            <person name="Gellesch M."/>
            <person name="Goldberg J."/>
            <person name="Griggs A."/>
            <person name="Gujja S."/>
            <person name="Heilman E."/>
            <person name="Heiman D."/>
            <person name="Howarth C."/>
            <person name="Mehta T."/>
            <person name="Neiman D."/>
            <person name="Pearson M."/>
            <person name="Roberts A."/>
            <person name="Saif S."/>
            <person name="Shea T."/>
            <person name="Shenoy N."/>
            <person name="Sisk P."/>
            <person name="Stolte C."/>
            <person name="Sykes S."/>
            <person name="White J."/>
            <person name="Yandava C."/>
            <person name="Burger G."/>
            <person name="Gray M.W."/>
            <person name="Holland P.W.H."/>
            <person name="King N."/>
            <person name="Lang F.B.F."/>
            <person name="Roger A.J."/>
            <person name="Ruiz-Trillo I."/>
            <person name="Haas B."/>
            <person name="Nusbaum C."/>
            <person name="Birren B."/>
        </authorList>
    </citation>
    <scope>NUCLEOTIDE SEQUENCE [LARGE SCALE GENOMIC DNA]</scope>
    <source>
        <strain evidence="1 2">JP610</strain>
    </source>
</reference>
<dbReference type="STRING" id="667725.A0A0L0F5N0"/>